<dbReference type="RefSeq" id="WP_209333275.1">
    <property type="nucleotide sequence ID" value="NZ_JAGIYY010000001.1"/>
</dbReference>
<keyword evidence="2" id="KW-1185">Reference proteome</keyword>
<dbReference type="AlphaFoldDB" id="A0A8J7UI00"/>
<comment type="caution">
    <text evidence="1">The sequence shown here is derived from an EMBL/GenBank/DDBJ whole genome shotgun (WGS) entry which is preliminary data.</text>
</comment>
<accession>A0A8J7UI00</accession>
<name>A0A8J7UI00_9HYPH</name>
<gene>
    <name evidence="1" type="ORF">J5Y06_01130</name>
</gene>
<evidence type="ECO:0000313" key="1">
    <source>
        <dbReference type="EMBL" id="MBP0437250.1"/>
    </source>
</evidence>
<evidence type="ECO:0000313" key="2">
    <source>
        <dbReference type="Proteomes" id="UP000666240"/>
    </source>
</evidence>
<proteinExistence type="predicted"/>
<organism evidence="1 2">
    <name type="scientific">Tianweitania sediminis</name>
    <dbReference type="NCBI Taxonomy" id="1502156"/>
    <lineage>
        <taxon>Bacteria</taxon>
        <taxon>Pseudomonadati</taxon>
        <taxon>Pseudomonadota</taxon>
        <taxon>Alphaproteobacteria</taxon>
        <taxon>Hyphomicrobiales</taxon>
        <taxon>Phyllobacteriaceae</taxon>
        <taxon>Tianweitania</taxon>
    </lineage>
</organism>
<dbReference type="EMBL" id="JAGIYY010000001">
    <property type="protein sequence ID" value="MBP0437250.1"/>
    <property type="molecule type" value="Genomic_DNA"/>
</dbReference>
<protein>
    <submittedName>
        <fullName evidence="1">Uncharacterized protein</fullName>
    </submittedName>
</protein>
<reference evidence="1" key="1">
    <citation type="submission" date="2021-03" db="EMBL/GenBank/DDBJ databases">
        <title>Genome sequencing and assembly of Tianweitania sediminis.</title>
        <authorList>
            <person name="Chhetri G."/>
        </authorList>
    </citation>
    <scope>NUCLEOTIDE SEQUENCE</scope>
    <source>
        <strain evidence="1">Z8</strain>
    </source>
</reference>
<dbReference type="Proteomes" id="UP000666240">
    <property type="component" value="Unassembled WGS sequence"/>
</dbReference>
<sequence length="364" mass="39017">MTGEHELAAEGIRLRLDLRNGHIVDCVIEAADRPLRPLHRAPWVDSGEELPDGTSLGLARLSGDFFCAPFSRSDLEDAPVHGWPANSAWGFVEQEAVDGGGVSASFRLQRPVLGATIEKQITLRANHPFVYQEHRLRGGSGLLSVSHHLMTRMKAGGLLASSPKRFAQTPDAPLEPDPARGRFALAYPAHVEDLSAFPLAQGGTKDLRIYPPAERHEDFLTLAEDAGAGLGWTAISRHAEQDMVLVLKNAETLPITMLWMSNGGRNYPPWNARHTGVLGIEDARAHPGGHRASTGENSLTAQGVPTAFKLDGETLVVRQAFGAVPLAETAVPVVAVSAGDGALKIVQESGAVLRLPFDDTFLAV</sequence>